<accession>A0A6L5YRE0</accession>
<gene>
    <name evidence="1" type="ORF">FYJ75_08395</name>
</gene>
<dbReference type="Proteomes" id="UP000474024">
    <property type="component" value="Unassembled WGS sequence"/>
</dbReference>
<evidence type="ECO:0000313" key="1">
    <source>
        <dbReference type="EMBL" id="MST75044.1"/>
    </source>
</evidence>
<dbReference type="PANTHER" id="PTHR30217">
    <property type="entry name" value="PEPTIDASE U32 FAMILY"/>
    <property type="match status" value="1"/>
</dbReference>
<dbReference type="InterPro" id="IPR001539">
    <property type="entry name" value="Peptidase_U32"/>
</dbReference>
<sequence length="333" mass="38040">MKIVSGLGSIDEYIPFVKAGADEFFCGYVPLEWSRKYGTIRPLNRREVMNYNVQVGSLEELKILKNMMECYGVPVKLTLNSLYYSGTQYEEIAQYVDQCMQIGFSTFIIADPALILYLRQQNIPCRIHLSGECAEINSIFLEHMDAFDIQRVIFHRKNSIADMHSCVVKCKGKIPEYEAFFLNELCHFTGAYCNSLHCDEFAHLCHVPYELGKYNADRGITGEQAVSEEEKIPIADEEDGYVTGATGCGLCALYDLADAGITHLKIVGRGNYTEYARKDIMQTKRALTIREEVKEHFGDKTDKGRAAYIERIRKELFTNGCMENCYYRGEKIR</sequence>
<evidence type="ECO:0000313" key="2">
    <source>
        <dbReference type="Proteomes" id="UP000474024"/>
    </source>
</evidence>
<organism evidence="1 2">
    <name type="scientific">Roseburia porci</name>
    <dbReference type="NCBI Taxonomy" id="2605790"/>
    <lineage>
        <taxon>Bacteria</taxon>
        <taxon>Bacillati</taxon>
        <taxon>Bacillota</taxon>
        <taxon>Clostridia</taxon>
        <taxon>Lachnospirales</taxon>
        <taxon>Lachnospiraceae</taxon>
        <taxon>Roseburia</taxon>
    </lineage>
</organism>
<dbReference type="Pfam" id="PF01136">
    <property type="entry name" value="Peptidase_U32"/>
    <property type="match status" value="1"/>
</dbReference>
<dbReference type="InterPro" id="IPR051454">
    <property type="entry name" value="RNA/ubiquinone_mod_enzymes"/>
</dbReference>
<dbReference type="EMBL" id="VUNI01000012">
    <property type="protein sequence ID" value="MST75044.1"/>
    <property type="molecule type" value="Genomic_DNA"/>
</dbReference>
<keyword evidence="2" id="KW-1185">Reference proteome</keyword>
<proteinExistence type="predicted"/>
<reference evidence="1 2" key="1">
    <citation type="submission" date="2019-08" db="EMBL/GenBank/DDBJ databases">
        <title>In-depth cultivation of the pig gut microbiome towards novel bacterial diversity and tailored functional studies.</title>
        <authorList>
            <person name="Wylensek D."/>
            <person name="Hitch T.C.A."/>
            <person name="Clavel T."/>
        </authorList>
    </citation>
    <scope>NUCLEOTIDE SEQUENCE [LARGE SCALE GENOMIC DNA]</scope>
    <source>
        <strain evidence="1 2">MUC/MUC-530-WT-4D</strain>
    </source>
</reference>
<protein>
    <submittedName>
        <fullName evidence="1">Peptidase U32</fullName>
    </submittedName>
</protein>
<name>A0A6L5YRE0_9FIRM</name>
<comment type="caution">
    <text evidence="1">The sequence shown here is derived from an EMBL/GenBank/DDBJ whole genome shotgun (WGS) entry which is preliminary data.</text>
</comment>
<dbReference type="RefSeq" id="WP_154430001.1">
    <property type="nucleotide sequence ID" value="NZ_VUNI01000012.1"/>
</dbReference>
<dbReference type="AlphaFoldDB" id="A0A6L5YRE0"/>